<dbReference type="RefSeq" id="WP_053314071.1">
    <property type="nucleotide sequence ID" value="NZ_CP062152.1"/>
</dbReference>
<organism evidence="1 2">
    <name type="scientific">Vibrio parahaemolyticus</name>
    <dbReference type="NCBI Taxonomy" id="670"/>
    <lineage>
        <taxon>Bacteria</taxon>
        <taxon>Pseudomonadati</taxon>
        <taxon>Pseudomonadota</taxon>
        <taxon>Gammaproteobacteria</taxon>
        <taxon>Vibrionales</taxon>
        <taxon>Vibrionaceae</taxon>
        <taxon>Vibrio</taxon>
    </lineage>
</organism>
<evidence type="ECO:0000313" key="2">
    <source>
        <dbReference type="Proteomes" id="UP001163036"/>
    </source>
</evidence>
<keyword evidence="1" id="KW-0614">Plasmid</keyword>
<name>A0A8H9N9B9_VIBPH</name>
<dbReference type="EMBL" id="CP097357">
    <property type="protein sequence ID" value="UYV29593.1"/>
    <property type="molecule type" value="Genomic_DNA"/>
</dbReference>
<sequence>MENMTYDEAVAILKNECSVVSDAELKGSDNFIHFHKEADNELDVGDFEKGKVHLDGHFSPKQLQALAVWAAHNIESQG</sequence>
<geneLocation type="plasmid" evidence="1 2">
    <name>pVP-16-VB00198-1</name>
</geneLocation>
<dbReference type="AlphaFoldDB" id="A0A8H9N9B9"/>
<reference evidence="1" key="1">
    <citation type="submission" date="2022-05" db="EMBL/GenBank/DDBJ databases">
        <title>Megaplasmid of Vibrio parahaemolyticus.</title>
        <authorList>
            <person name="Strauch E."/>
            <person name="Borowiak M."/>
        </authorList>
    </citation>
    <scope>NUCLEOTIDE SEQUENCE</scope>
    <source>
        <strain evidence="1">16-VB00198</strain>
        <plasmid evidence="1">pVP-16-VB00198-1</plasmid>
    </source>
</reference>
<evidence type="ECO:0000313" key="1">
    <source>
        <dbReference type="EMBL" id="UYV29593.1"/>
    </source>
</evidence>
<protein>
    <submittedName>
        <fullName evidence="1">Uncharacterized protein</fullName>
    </submittedName>
</protein>
<dbReference type="Proteomes" id="UP001163036">
    <property type="component" value="Plasmid pVP-16-VB00198-1"/>
</dbReference>
<proteinExistence type="predicted"/>
<gene>
    <name evidence="1" type="ORF">M5598_26825</name>
</gene>
<accession>A0A8H9N9B9</accession>